<dbReference type="GO" id="GO:0005737">
    <property type="term" value="C:cytoplasm"/>
    <property type="evidence" value="ECO:0007669"/>
    <property type="project" value="UniProtKB-SubCell"/>
</dbReference>
<keyword evidence="2" id="KW-0963">Cytoplasm</keyword>
<dbReference type="Pfam" id="PF07728">
    <property type="entry name" value="AAA_5"/>
    <property type="match status" value="1"/>
</dbReference>
<dbReference type="GO" id="GO:0008270">
    <property type="term" value="F:zinc ion binding"/>
    <property type="evidence" value="ECO:0007669"/>
    <property type="project" value="UniProtKB-KW"/>
</dbReference>
<comment type="caution">
    <text evidence="9">The sequence shown here is derived from an EMBL/GenBank/DDBJ whole genome shotgun (WGS) entry which is preliminary data.</text>
</comment>
<reference evidence="9" key="1">
    <citation type="submission" date="2021-02" db="EMBL/GenBank/DDBJ databases">
        <authorList>
            <person name="Dougan E. K."/>
            <person name="Rhodes N."/>
            <person name="Thang M."/>
            <person name="Chan C."/>
        </authorList>
    </citation>
    <scope>NUCLEOTIDE SEQUENCE</scope>
</reference>
<keyword evidence="5" id="KW-0862">Zinc</keyword>
<comment type="subcellular location">
    <subcellularLocation>
        <location evidence="1">Cytoplasm</location>
    </subcellularLocation>
</comment>
<evidence type="ECO:0000256" key="3">
    <source>
        <dbReference type="ARBA" id="ARBA00022723"/>
    </source>
</evidence>
<evidence type="ECO:0000256" key="7">
    <source>
        <dbReference type="SAM" id="MobiDB-lite"/>
    </source>
</evidence>
<feature type="region of interest" description="Disordered" evidence="7">
    <location>
        <begin position="4761"/>
        <end position="4782"/>
    </location>
</feature>
<evidence type="ECO:0000256" key="2">
    <source>
        <dbReference type="ARBA" id="ARBA00022490"/>
    </source>
</evidence>
<dbReference type="GO" id="GO:0070042">
    <property type="term" value="F:rRNA (uridine-N3-)-methyltransferase activity"/>
    <property type="evidence" value="ECO:0007669"/>
    <property type="project" value="InterPro"/>
</dbReference>
<dbReference type="InterPro" id="IPR011704">
    <property type="entry name" value="ATPase_dyneun-rel_AAA"/>
</dbReference>
<evidence type="ECO:0000313" key="9">
    <source>
        <dbReference type="EMBL" id="CAE8681022.1"/>
    </source>
</evidence>
<dbReference type="PROSITE" id="PS51981">
    <property type="entry name" value="ZF_RZ"/>
    <property type="match status" value="1"/>
</dbReference>
<keyword evidence="6" id="KW-0391">Immunity</keyword>
<dbReference type="SMART" id="SM00382">
    <property type="entry name" value="AAA"/>
    <property type="match status" value="2"/>
</dbReference>
<dbReference type="GO" id="GO:0016887">
    <property type="term" value="F:ATP hydrolysis activity"/>
    <property type="evidence" value="ECO:0007669"/>
    <property type="project" value="InterPro"/>
</dbReference>
<dbReference type="GO" id="GO:0002376">
    <property type="term" value="P:immune system process"/>
    <property type="evidence" value="ECO:0007669"/>
    <property type="project" value="UniProtKB-KW"/>
</dbReference>
<evidence type="ECO:0000259" key="8">
    <source>
        <dbReference type="PROSITE" id="PS51981"/>
    </source>
</evidence>
<protein>
    <recommendedName>
        <fullName evidence="8">RZ-type domain-containing protein</fullName>
    </recommendedName>
</protein>
<evidence type="ECO:0000256" key="5">
    <source>
        <dbReference type="ARBA" id="ARBA00022833"/>
    </source>
</evidence>
<feature type="compositionally biased region" description="Low complexity" evidence="7">
    <location>
        <begin position="4768"/>
        <end position="4779"/>
    </location>
</feature>
<dbReference type="CDD" id="cd00009">
    <property type="entry name" value="AAA"/>
    <property type="match status" value="1"/>
</dbReference>
<dbReference type="SUPFAM" id="SSF52540">
    <property type="entry name" value="P-loop containing nucleoside triphosphate hydrolases"/>
    <property type="match status" value="2"/>
</dbReference>
<feature type="region of interest" description="Disordered" evidence="7">
    <location>
        <begin position="1548"/>
        <end position="1573"/>
    </location>
</feature>
<evidence type="ECO:0000313" key="10">
    <source>
        <dbReference type="Proteomes" id="UP000626109"/>
    </source>
</evidence>
<dbReference type="PANTHER" id="PTHR22605:SF1">
    <property type="entry name" value="RZ-TYPE DOMAIN-CONTAINING PROTEIN"/>
    <property type="match status" value="1"/>
</dbReference>
<dbReference type="InterPro" id="IPR027417">
    <property type="entry name" value="P-loop_NTPase"/>
</dbReference>
<dbReference type="InterPro" id="IPR019446">
    <property type="entry name" value="BMT5-like"/>
</dbReference>
<keyword evidence="3" id="KW-0479">Metal-binding</keyword>
<evidence type="ECO:0000256" key="6">
    <source>
        <dbReference type="ARBA" id="ARBA00022859"/>
    </source>
</evidence>
<feature type="domain" description="RZ-type" evidence="8">
    <location>
        <begin position="4252"/>
        <end position="4331"/>
    </location>
</feature>
<gene>
    <name evidence="9" type="ORF">PGLA2088_LOCUS22234</name>
</gene>
<dbReference type="GO" id="GO:0004842">
    <property type="term" value="F:ubiquitin-protein transferase activity"/>
    <property type="evidence" value="ECO:0007669"/>
    <property type="project" value="InterPro"/>
</dbReference>
<sequence length="5394" mass="590113">MAGAGGQAWPWEEPLKDVSSLKIGMPVQVLSDPADVLAAFLAERKRMPNQHGLQIPGKVARVERIDAQQQTVQCLFSTKKKKGPPARIWMVVGSLTKAATTEVELARLYLSWNFQKVTKEQDVSSVHTVTLHVLCLEAEPGDTLSFSDKVLPARTMHTAGFGHFYLEVVARGQAMSAEFSLTRGASKKTSLVAFTERLFGSHDDTESFRTVKAFTVGARVNHVFCGVSFKSQELAEEELASEFLRAFHMQLAGPQMGALPAAVAEEAAASTEQEPRISTLITVLRLFMTMRLQFGRAPRLTEFISKLSTSCSPDQALFAAIVLESCAQPPGFLRNQAFPGCLVRLKESHTVSIGKRGNKTRPADTSSVEVEVLDVDPGPYGLLHVLTKAGLTEDVQPSQVAEVLLSDEPSPGWPTAAMLKVLATILRHQDLGENSFGGLGNFLMVLSMKHLGRSLTQGVAALLCRDAAAGGSHWVRFLGAVSSGQDALQDTCFDLVSMLQNVSFDLGDVRQESKQSALKMLQEELAANGPLISALPEAAREAFCETLLVKARTLKNLLPILELCLEPSDFRADANSRRTSWWPASWWSGHGEGTNAAAAHGIEHLPPNPLLHAVLGSRAWQMREAVAFYGSGGLKKPDPPPLEELLKHFAATPILLRKELGLCFKDSMLKSVAPGRLPRVESKVKQSASVENLYAEALRTAQLSCLALSAQLAPLFALLEKVQLRAEAGKTEQPEHELAQIQDTRTTCTEIIAEVLKSSLSGKDFPHGFLAVLRLLVHSPACQQLPVQLLEGAISGFISCRVTSLDRISWANRPSGNANNWARDGVTKVCAVVRAVSEIAAAVVPDGDKAAQMTLASDDQEMWLAGWNGWLETHMLSYIDAVPCESVLEALAALAGSRSGGENKAGSADAHDGPGSGRGLDVGRVARTALLRAVDGRAAEVVDDGDCFDRSVSYLLEAICQEGPVSFKEDRNACQQALSSVLDAVPDGKLSDASDLIGQAGQAWRNVIGRRAFLNLHIQQHFQFRRVLSFVDDTRNDMQSCRMSMGRARRLLEHSDSDLCELLVCGFQCFDQQLEDRQAAVHSAITIVRRSVRDFENASKLAQDFLHLCQKCQMKDSSGLLRKIHVILSRDEEAEVCSIEGHFQRRWWCPLKLEAKLTSLAECAAFACYILAEGADVSAAFGEPALDFLYESDEDEAAGAEDDELEHFEDHAVDEELPEHQVYARSGSRTCFWLACHLDILYVQFQHKWHEMLLEGNLLPWHEARKLIPLSDAEKVDEHMNTVAKVALLAAIPPSLIDDLKACARLPAASEDLSALCRAAEACGRSHGGRALSNRLDVLDKEATKSIGEVAQAVRQAEISSLHALRSEPASVAVAHALADAKELVAFLQPLLKDDLRPLHDAVEEHSDELIRSDTVFALLDVQRLLGELFKHLEIGQTGTTLEVGLFEKAICRAIGLPELDNAAGKLRTCAEHCHGLRRLYRGLANRQEVTAEKIESAVSTGHCSIRCHAGCVSVSMTYLRADTREVLIPRHEMVDLRARALLRQDDGRSSNKAGVRTWRSRPGAANQLHGDDDPMAMFVKQVDTLLALCESLEALREEGHWQLRSRSLTFQNPNALPDLQANHEALRRDLGEWSSLLAEARMLHPNLTYVHSMQHWLLDDFLSGVELDQPELRAAVSLLELALGNSLQPDDRDNLLELQQTGFGMQATTATTPTNAKEWLDRLGRRLDQTLGMVSGSAMLPPSLGNMESSLRSSLTPGQPRTAVARSPLDVLPLALSFYSSASRLPRASEMLFCQSDSSWSQIEAFLARCRHIPGLYCMLGVERLNYQKQHQLVERVREQAFKESGVNLVLVVLSEDSATANTVHVLMEIPALHANPLSRDGLQRLVGHMAPNICCIASEDAGCGKTETVRQRAHARKKTPLSVPLSGPLKASLLVRRLLEIDWRSFHCLHLDVGHSPAPKLLSDVLVQLALWGVLQAGAEVFTLPCNTVFVELGNLSDQGLLLDLPFCSLFPPLDMRFSWARFIISGSPRNPVQVVCQTLHAMDSGTLDVKKLELDAAAPLAADRCRELLASHVLPLFSGPPSFSALHTLLRVLATQLVSFSISAFFDCRTLRDNKLPSSLRSQLVKSLLVAATSFTARAVNASKFRQRQQVDGATDEALVVEFDNMSRWSDIRPMLLFHRFDRQTLAPVFRDEQNIPLDFKELFRSQGRQLPNYTGMHTAELEEKLGTIVLPFGATLGTREAGSSYVVSPDNFLKMVWIALRVESKVPVVIMGETGCGKTSLLRHLARLLNVDFRCINIHAGTTEEQLCAFLRDCAKATQQKGQPSLPFKEVWAFLDEINTCDHLGLISEALCHHRLMGKTLPHSLVLLAACNPYRRRAELSVDSQAAAAKVSLSLSDTSRRRKHSELVYSVQALPEALLDYVWDFGELGRLEEKSYVQSMVGNLFPESESWTKALAQLIVMSQRFTAEHQPDCLLSLRDVKRCVDLVSWFTKHLRSRRKAKVFIPHYGHGSFYRKGKGRQNFDDGLTEEDLRLRAVLNALAVSYHCRLPERHLRNQYRRKVAEELRKAGHRPPDTGKDDEVGYLLKNEMWAYLEHMTLPPGTAKNETLLENVFVMMVCILNNIPVFVVGKPGTSKSLSLRVINANLRGPDSPNELWQSEPQVYIISYQGSEVSTSDGIEKVFERGKRHLASAAGRGTRVLVHFDEIGLAEASPNNPLKVLHAYLEPGYPLDRPEHAVVGLSNFPLDAAKMNRGITLMRPPPTAEDLIKTLAAICPNMEVDLRKELAYAYERYYTAQHIPDFHGLRDFYALARTLSARWPTGRKEQGEAILRAICRNFGGLPESEQVAVAMREKRMPASLARCPFLDYAAQILRRYQLNLSVETSSNAADILELISENLREKQKARHLMLVCSGEMQIASDLVQAAAKGQGRKITTMIGSTFRDDQTDHYSFNLLKRIVLCMERGDILVMQGLDCIYGSLYDMLNMSYTSLGSTLQCRIALGDADMLAQVHENFRCVVLQSVAELPRADAAFLNRFEKHQIGISDLDRNPVLREASEMVCRWAEQAVEPTRNHGAGAHAAAGLPQVLGGLPGLFVGWGPESAPSLVSHLHASQRRQVPGGLPHLPGAVPSYAAAAAGAVGSPQTWLKGKPAALLAQQAWEMLASLATVDGVLRATELSCWARDHAPEAKAWRARCLTRPQSLRAWLQGWASTASSAESNNHSPLGTTRLASVFTLSTQHVDLRTILQGLVPAFQVIAVDALSSELNLGHRIAEFLSQCPEPGSLLVLQCRADSPHANLVRHRVQAELQDGHRALLLLHGSRALLQGMSNQSAAGIAPRALRLNFLSAWTPVFLEQLEDPRDDEATSTTGTGCHTLTPKLCTELSLKELFAENGPLPFSKVLSEVISGCFWFIRYPPTRDAVDHVQLLTELVLEDEELLQELRRRCSASFSKRYIRHMPWWCEVAMDAGLLREHGRFVDCTRAFARRIVQEPAAIFLYQLENLCALRTLRQLPPGHDLRAKWFGMCNKILPPGDLVSVPAPARAECYTYHQHMQELRLPFVAHFADRIDEFRSLFLEHRLYEADSDDARLQDFRRAVESSIGHEDFAFLQKHARSYAEDLAALRLTAVPLRQEEQLRILRPLLSCRGAQQNDEDAGISLGVVEVHEFFWSQQSLLLAILRLLAAAPPSLRNIDAILRNFDDKPDLAYNLPDFAMLVVSFCCEALLPTQEVQAHLIAEWAPVSRRVLAAAQNLISQVAGHAAGPLAVAALELTLDISDALTDEGWSCAQEISDVLPVGGIVSAGDLGKLAEGLFDLASRHLNIGTVQRLQLAASHHLLAHDASHALVPAIVEGKPSMSMMFLLRQLIEDALLTSGPGCFLDMTLQSSADPPSSKTSAVWALSQMVQKAGAISALPPLLCTLLQSCGFPAVEQVAGALSSASSLLGRIGMEEVSLTHVACAALLRLAASEMAGSLAGPHVLHHAALGHALAAVCSSNPQRGKSPNNELVARALQLHVLRELRQRLGGDEAALAARCEQVAWLAGLPWEADSVPLLAGPVPIFLGGFLPEAAHAARVLSDFMVPLACCSPSSSQFPQTLDELAARAKVDLLWRFAFFSASACLLCPGGRQRGRSGTEEAAAGDDTDALRREEARLRLLASSSVQNLPAVLRGGRDQLPAILAEALTFKKASGGSSSSSSSSSNPGQDTTMLCALTALSAAVALAAAPASFHMAAPLHHLARHGLASIGFVPAMPEDEQQVILRALFASDGGGRFGGNTRYACKCGYVYIVADCGEAVGEGTCPQCGCRIEGLQYGHAHRDNRKLDAKPTTGVLPDQQESGYIDHAASRDQLASVRHLTPIPYRTLHYLVHAAMLGFVLDPEVPAPTAARLARILEHLQADWHCLQVALGASPAGLLMDVSAKLMGRSISGASQTSDGDSASSGLMLRTAGQRSDWERGFAAAVVVPCLATQQRCDFDGGLAWESVLGGGRSQLAMELDEQVPPPGLLLFRESSADAQHKPGDSAGNSEGLAPCLARARHLLLAHDPLERGHVLELGSGDFSFAEAVVATRQQGNIPPSGRAGYGSGFVTTCLEPLEVACARYQGTGIDARMKYLEAAGAAIVGGVDATSLHDSVFADEDQLFDLVLFNFPHAATFVDAQMSQVPAHVHEALIRGLFSSVDPLLATSGLVQLAMFPAQFQQWRVQAAANRRNFRLLETSHFRHDDYPQYRSVWGDNRDFERGQPRQTYGRSDPMVFLFGRSKDDHSHTDPAAAARSPPAQAKTPEEAIPRCLARLFRATGSPPSMQKLQQEFYDNVVNQKQYQLLAALLAAEADGLQLVGHLAAVVDWLQLVRHRLSFRVSREEAAQKTVEEALRGLDTQDAVGSELEDGIYQASAADGSGTFPGGDGQHNEPQVRSGSGSRSHHWLVFRKFCTAWDACAAAGCMRRYECKDLPSLDGLARMNLQSPLALSCPDKGTHLGSYVLALLETLTSKQNNFLQAALGAARGRGSTARAVQGAAEHWFHRGQVLLPKVRLDQLEPSHLVIGSSFPAGKKDGDSGRTAVLAAEGAQVGAASKPSFEWLVHFASPGALCAWEMPPCYTPPAEEAFLDGCYNGTAFHDRDLAGRLLVPGSSMVYDWELLECHAAKELLEGRAIIDVINLDVLMFPFKGEAFCQNYNFLQEACERVAQSPSPEMPLASLLDLMGVEELLAALERAVVVMRRLAPSPELPFLDFCSRWLKDSPLLRHMRDCDGVQELTVGHLVHLYERVELQASWAALESGGLPAGYQEKLPSNYTQREVASAHAGGAGTTGARTDKRAVQDVLLRISIRWLLRSGLHPGESIAQYLPLAQQLVPPCQTPEEEFLGLEMRHMDAALKSSRAGSGHAGSQQVLRVML</sequence>
<feature type="compositionally biased region" description="Polar residues" evidence="7">
    <location>
        <begin position="4909"/>
        <end position="4918"/>
    </location>
</feature>
<dbReference type="Pfam" id="PF10354">
    <property type="entry name" value="BMT5-like"/>
    <property type="match status" value="1"/>
</dbReference>
<dbReference type="PANTHER" id="PTHR22605">
    <property type="entry name" value="RZ-TYPE DOMAIN-CONTAINING PROTEIN"/>
    <property type="match status" value="1"/>
</dbReference>
<dbReference type="GO" id="GO:0070475">
    <property type="term" value="P:rRNA base methylation"/>
    <property type="evidence" value="ECO:0007669"/>
    <property type="project" value="InterPro"/>
</dbReference>
<keyword evidence="4" id="KW-0863">Zinc-finger</keyword>
<dbReference type="Gene3D" id="3.40.50.300">
    <property type="entry name" value="P-loop containing nucleotide triphosphate hydrolases"/>
    <property type="match status" value="2"/>
</dbReference>
<evidence type="ECO:0000256" key="1">
    <source>
        <dbReference type="ARBA" id="ARBA00004496"/>
    </source>
</evidence>
<dbReference type="InterPro" id="IPR003593">
    <property type="entry name" value="AAA+_ATPase"/>
</dbReference>
<accession>A0A813JN33</accession>
<dbReference type="EMBL" id="CAJNNW010025917">
    <property type="protein sequence ID" value="CAE8681022.1"/>
    <property type="molecule type" value="Genomic_DNA"/>
</dbReference>
<evidence type="ECO:0000256" key="4">
    <source>
        <dbReference type="ARBA" id="ARBA00022771"/>
    </source>
</evidence>
<dbReference type="InterPro" id="IPR046439">
    <property type="entry name" value="ZF_RZ_dom"/>
</dbReference>
<dbReference type="Proteomes" id="UP000626109">
    <property type="component" value="Unassembled WGS sequence"/>
</dbReference>
<feature type="region of interest" description="Disordered" evidence="7">
    <location>
        <begin position="4896"/>
        <end position="4918"/>
    </location>
</feature>
<organism evidence="9 10">
    <name type="scientific">Polarella glacialis</name>
    <name type="common">Dinoflagellate</name>
    <dbReference type="NCBI Taxonomy" id="89957"/>
    <lineage>
        <taxon>Eukaryota</taxon>
        <taxon>Sar</taxon>
        <taxon>Alveolata</taxon>
        <taxon>Dinophyceae</taxon>
        <taxon>Suessiales</taxon>
        <taxon>Suessiaceae</taxon>
        <taxon>Polarella</taxon>
    </lineage>
</organism>
<name>A0A813JN33_POLGL</name>
<dbReference type="InterPro" id="IPR031248">
    <property type="entry name" value="RNF213"/>
</dbReference>
<proteinExistence type="predicted"/>
<dbReference type="GO" id="GO:0005524">
    <property type="term" value="F:ATP binding"/>
    <property type="evidence" value="ECO:0007669"/>
    <property type="project" value="InterPro"/>
</dbReference>
<dbReference type="Pfam" id="PF20173">
    <property type="entry name" value="ZnF_RZ-type"/>
    <property type="match status" value="1"/>
</dbReference>